<evidence type="ECO:0000256" key="7">
    <source>
        <dbReference type="ARBA" id="ARBA00022723"/>
    </source>
</evidence>
<feature type="chain" id="PRO_5036501826" description="RING-type E3 ubiquitin transferase" evidence="17">
    <location>
        <begin position="27"/>
        <end position="313"/>
    </location>
</feature>
<feature type="domain" description="RING-type" evidence="18">
    <location>
        <begin position="124"/>
        <end position="166"/>
    </location>
</feature>
<evidence type="ECO:0000256" key="9">
    <source>
        <dbReference type="ARBA" id="ARBA00022786"/>
    </source>
</evidence>
<dbReference type="SMART" id="SM00184">
    <property type="entry name" value="RING"/>
    <property type="match status" value="1"/>
</dbReference>
<evidence type="ECO:0000256" key="15">
    <source>
        <dbReference type="SAM" id="MobiDB-lite"/>
    </source>
</evidence>
<evidence type="ECO:0000256" key="5">
    <source>
        <dbReference type="ARBA" id="ARBA00022679"/>
    </source>
</evidence>
<dbReference type="GO" id="GO:0016020">
    <property type="term" value="C:membrane"/>
    <property type="evidence" value="ECO:0007669"/>
    <property type="project" value="UniProtKB-SubCell"/>
</dbReference>
<dbReference type="InterPro" id="IPR001841">
    <property type="entry name" value="Znf_RING"/>
</dbReference>
<evidence type="ECO:0000256" key="10">
    <source>
        <dbReference type="ARBA" id="ARBA00022833"/>
    </source>
</evidence>
<evidence type="ECO:0000256" key="12">
    <source>
        <dbReference type="ARBA" id="ARBA00023136"/>
    </source>
</evidence>
<dbReference type="PROSITE" id="PS50089">
    <property type="entry name" value="ZF_RING_2"/>
    <property type="match status" value="1"/>
</dbReference>
<dbReference type="InterPro" id="IPR053238">
    <property type="entry name" value="RING-H2_zinc_finger"/>
</dbReference>
<comment type="catalytic activity">
    <reaction evidence="1">
        <text>S-ubiquitinyl-[E2 ubiquitin-conjugating enzyme]-L-cysteine + [acceptor protein]-L-lysine = [E2 ubiquitin-conjugating enzyme]-L-cysteine + N(6)-ubiquitinyl-[acceptor protein]-L-lysine.</text>
        <dbReference type="EC" id="2.3.2.27"/>
    </reaction>
</comment>
<gene>
    <name evidence="19" type="ORF">Bca52824_012298</name>
</gene>
<sequence>MARAQGFISHRWIIFHLITVLHVANAQSLPPPNQHELQQGPAPSKTTVFAVLVTAFFFFGLLSVYIRHCSRAMPGYAASNSRRRGAFDGCSRRGGLDDAVVESFPVFAYSSVKESKIGSGDLECSICLNELEDRETVRLLPVCNHLFHVDCIDAWLYSHATCPVCRFNLTAKPVKTGGEDRAPVSDDHVVIDIRGDSEEAVEEEEKSHHRRPSSEIVGKFPRSNSTGHSMGRLSDGTERFTLRLPEDVRRRIMAAKERRLKRTRSFDADLMDSGYVVGSGGKSERVNWADRWGLFVSKSISGSVRSPNGDSLT</sequence>
<keyword evidence="8 14" id="KW-0863">Zinc-finger</keyword>
<feature type="signal peptide" evidence="17">
    <location>
        <begin position="1"/>
        <end position="26"/>
    </location>
</feature>
<keyword evidence="11 16" id="KW-1133">Transmembrane helix</keyword>
<comment type="pathway">
    <text evidence="3">Protein modification; protein ubiquitination.</text>
</comment>
<accession>A0A8X7VXX1</accession>
<dbReference type="FunFam" id="3.30.40.10:FF:000187">
    <property type="entry name" value="E3 ubiquitin-protein ligase ATL6"/>
    <property type="match status" value="1"/>
</dbReference>
<evidence type="ECO:0000256" key="16">
    <source>
        <dbReference type="SAM" id="Phobius"/>
    </source>
</evidence>
<dbReference type="Proteomes" id="UP000886595">
    <property type="component" value="Unassembled WGS sequence"/>
</dbReference>
<evidence type="ECO:0000256" key="13">
    <source>
        <dbReference type="ARBA" id="ARBA00024209"/>
    </source>
</evidence>
<keyword evidence="20" id="KW-1185">Reference proteome</keyword>
<dbReference type="CDD" id="cd16461">
    <property type="entry name" value="RING-H2_EL5-like"/>
    <property type="match status" value="1"/>
</dbReference>
<dbReference type="PANTHER" id="PTHR14155">
    <property type="entry name" value="RING FINGER DOMAIN-CONTAINING"/>
    <property type="match status" value="1"/>
</dbReference>
<keyword evidence="17" id="KW-0732">Signal</keyword>
<name>A0A8X7VXX1_BRACI</name>
<keyword evidence="6 16" id="KW-0812">Transmembrane</keyword>
<evidence type="ECO:0000256" key="1">
    <source>
        <dbReference type="ARBA" id="ARBA00000900"/>
    </source>
</evidence>
<evidence type="ECO:0000256" key="14">
    <source>
        <dbReference type="PROSITE-ProRule" id="PRU00175"/>
    </source>
</evidence>
<comment type="caution">
    <text evidence="19">The sequence shown here is derived from an EMBL/GenBank/DDBJ whole genome shotgun (WGS) entry which is preliminary data.</text>
</comment>
<organism evidence="19 20">
    <name type="scientific">Brassica carinata</name>
    <name type="common">Ethiopian mustard</name>
    <name type="synonym">Abyssinian cabbage</name>
    <dbReference type="NCBI Taxonomy" id="52824"/>
    <lineage>
        <taxon>Eukaryota</taxon>
        <taxon>Viridiplantae</taxon>
        <taxon>Streptophyta</taxon>
        <taxon>Embryophyta</taxon>
        <taxon>Tracheophyta</taxon>
        <taxon>Spermatophyta</taxon>
        <taxon>Magnoliopsida</taxon>
        <taxon>eudicotyledons</taxon>
        <taxon>Gunneridae</taxon>
        <taxon>Pentapetalae</taxon>
        <taxon>rosids</taxon>
        <taxon>malvids</taxon>
        <taxon>Brassicales</taxon>
        <taxon>Brassicaceae</taxon>
        <taxon>Brassiceae</taxon>
        <taxon>Brassica</taxon>
    </lineage>
</organism>
<evidence type="ECO:0000256" key="2">
    <source>
        <dbReference type="ARBA" id="ARBA00004167"/>
    </source>
</evidence>
<dbReference type="GO" id="GO:0061630">
    <property type="term" value="F:ubiquitin protein ligase activity"/>
    <property type="evidence" value="ECO:0007669"/>
    <property type="project" value="UniProtKB-EC"/>
</dbReference>
<dbReference type="GO" id="GO:0008270">
    <property type="term" value="F:zinc ion binding"/>
    <property type="evidence" value="ECO:0007669"/>
    <property type="project" value="UniProtKB-KW"/>
</dbReference>
<evidence type="ECO:0000313" key="20">
    <source>
        <dbReference type="Proteomes" id="UP000886595"/>
    </source>
</evidence>
<reference evidence="19 20" key="1">
    <citation type="submission" date="2020-02" db="EMBL/GenBank/DDBJ databases">
        <authorList>
            <person name="Ma Q."/>
            <person name="Huang Y."/>
            <person name="Song X."/>
            <person name="Pei D."/>
        </authorList>
    </citation>
    <scope>NUCLEOTIDE SEQUENCE [LARGE SCALE GENOMIC DNA]</scope>
    <source>
        <strain evidence="19">Sxm20200214</strain>
        <tissue evidence="19">Leaf</tissue>
    </source>
</reference>
<evidence type="ECO:0000313" key="19">
    <source>
        <dbReference type="EMBL" id="KAG2319085.1"/>
    </source>
</evidence>
<comment type="subcellular location">
    <subcellularLocation>
        <location evidence="2">Membrane</location>
        <topology evidence="2">Single-pass membrane protein</topology>
    </subcellularLocation>
</comment>
<dbReference type="Gene3D" id="3.30.40.10">
    <property type="entry name" value="Zinc/RING finger domain, C3HC4 (zinc finger)"/>
    <property type="match status" value="1"/>
</dbReference>
<dbReference type="InterPro" id="IPR013083">
    <property type="entry name" value="Znf_RING/FYVE/PHD"/>
</dbReference>
<dbReference type="EMBL" id="JAAMPC010000003">
    <property type="protein sequence ID" value="KAG2319085.1"/>
    <property type="molecule type" value="Genomic_DNA"/>
</dbReference>
<proteinExistence type="inferred from homology"/>
<comment type="similarity">
    <text evidence="13">Belongs to the RING-type zinc finger family. ATL subfamily.</text>
</comment>
<keyword evidence="5" id="KW-0808">Transferase</keyword>
<dbReference type="AlphaFoldDB" id="A0A8X7VXX1"/>
<evidence type="ECO:0000256" key="6">
    <source>
        <dbReference type="ARBA" id="ARBA00022692"/>
    </source>
</evidence>
<dbReference type="EC" id="2.3.2.27" evidence="4"/>
<evidence type="ECO:0000256" key="3">
    <source>
        <dbReference type="ARBA" id="ARBA00004906"/>
    </source>
</evidence>
<protein>
    <recommendedName>
        <fullName evidence="4">RING-type E3 ubiquitin transferase</fullName>
        <ecNumber evidence="4">2.3.2.27</ecNumber>
    </recommendedName>
</protein>
<evidence type="ECO:0000256" key="4">
    <source>
        <dbReference type="ARBA" id="ARBA00012483"/>
    </source>
</evidence>
<keyword evidence="9" id="KW-0833">Ubl conjugation pathway</keyword>
<evidence type="ECO:0000256" key="17">
    <source>
        <dbReference type="SAM" id="SignalP"/>
    </source>
</evidence>
<dbReference type="Pfam" id="PF13639">
    <property type="entry name" value="zf-RING_2"/>
    <property type="match status" value="1"/>
</dbReference>
<dbReference type="PANTHER" id="PTHR14155:SF507">
    <property type="entry name" value="RING-H2 FINGER PROTEIN ATL32"/>
    <property type="match status" value="1"/>
</dbReference>
<dbReference type="OrthoDB" id="8062037at2759"/>
<evidence type="ECO:0000256" key="8">
    <source>
        <dbReference type="ARBA" id="ARBA00022771"/>
    </source>
</evidence>
<keyword evidence="12 16" id="KW-0472">Membrane</keyword>
<feature type="transmembrane region" description="Helical" evidence="16">
    <location>
        <begin position="46"/>
        <end position="66"/>
    </location>
</feature>
<keyword evidence="7" id="KW-0479">Metal-binding</keyword>
<keyword evidence="10" id="KW-0862">Zinc</keyword>
<feature type="region of interest" description="Disordered" evidence="15">
    <location>
        <begin position="197"/>
        <end position="234"/>
    </location>
</feature>
<evidence type="ECO:0000259" key="18">
    <source>
        <dbReference type="PROSITE" id="PS50089"/>
    </source>
</evidence>
<evidence type="ECO:0000256" key="11">
    <source>
        <dbReference type="ARBA" id="ARBA00022989"/>
    </source>
</evidence>
<dbReference type="SUPFAM" id="SSF57850">
    <property type="entry name" value="RING/U-box"/>
    <property type="match status" value="1"/>
</dbReference>